<dbReference type="GO" id="GO:0003676">
    <property type="term" value="F:nucleic acid binding"/>
    <property type="evidence" value="ECO:0007669"/>
    <property type="project" value="InterPro"/>
</dbReference>
<dbReference type="Gene3D" id="3.30.2130.30">
    <property type="match status" value="1"/>
</dbReference>
<accession>H5SFS1</accession>
<dbReference type="InterPro" id="IPR000241">
    <property type="entry name" value="RlmKL-like_Mtase"/>
</dbReference>
<dbReference type="Pfam" id="PF01170">
    <property type="entry name" value="UPF0020"/>
    <property type="match status" value="1"/>
</dbReference>
<organism evidence="2">
    <name type="scientific">uncultured Planctomycetota bacterium</name>
    <dbReference type="NCBI Taxonomy" id="120965"/>
    <lineage>
        <taxon>Bacteria</taxon>
        <taxon>Pseudomonadati</taxon>
        <taxon>Planctomycetota</taxon>
        <taxon>environmental samples</taxon>
    </lineage>
</organism>
<dbReference type="SUPFAM" id="SSF53335">
    <property type="entry name" value="S-adenosyl-L-methionine-dependent methyltransferases"/>
    <property type="match status" value="1"/>
</dbReference>
<dbReference type="PANTHER" id="PTHR14911">
    <property type="entry name" value="THUMP DOMAIN-CONTAINING"/>
    <property type="match status" value="1"/>
</dbReference>
<dbReference type="GO" id="GO:0016423">
    <property type="term" value="F:tRNA (guanine) methyltransferase activity"/>
    <property type="evidence" value="ECO:0007669"/>
    <property type="project" value="TreeGrafter"/>
</dbReference>
<dbReference type="PROSITE" id="PS00092">
    <property type="entry name" value="N6_MTASE"/>
    <property type="match status" value="1"/>
</dbReference>
<dbReference type="AlphaFoldDB" id="H5SFS1"/>
<name>H5SFS1_9BACT</name>
<proteinExistence type="predicted"/>
<keyword evidence="2" id="KW-0489">Methyltransferase</keyword>
<dbReference type="PANTHER" id="PTHR14911:SF13">
    <property type="entry name" value="TRNA (GUANINE(6)-N2)-METHYLTRANSFERASE THUMP3"/>
    <property type="match status" value="1"/>
</dbReference>
<dbReference type="EMBL" id="AP011706">
    <property type="protein sequence ID" value="BAL55007.1"/>
    <property type="molecule type" value="Genomic_DNA"/>
</dbReference>
<reference evidence="2" key="2">
    <citation type="journal article" date="2012" name="PLoS ONE">
        <title>A Deeply Branching Thermophilic Bacterium with an Ancient Acetyl-CoA Pathway Dominates a Subsurface Ecosystem.</title>
        <authorList>
            <person name="Takami H."/>
            <person name="Noguchi H."/>
            <person name="Takaki Y."/>
            <person name="Uchiyama I."/>
            <person name="Toyoda A."/>
            <person name="Nishi S."/>
            <person name="Chee G.-J."/>
            <person name="Arai W."/>
            <person name="Nunoura T."/>
            <person name="Itoh T."/>
            <person name="Hattori M."/>
            <person name="Takai K."/>
        </authorList>
    </citation>
    <scope>NUCLEOTIDE SEQUENCE</scope>
</reference>
<dbReference type="InterPro" id="IPR029063">
    <property type="entry name" value="SAM-dependent_MTases_sf"/>
</dbReference>
<reference evidence="2" key="1">
    <citation type="journal article" date="2005" name="Environ. Microbiol.">
        <title>Genetic and functional properties of uncultivated thermophilic crenarchaeotes from a subsurface gold mine as revealed by analysis of genome fragments.</title>
        <authorList>
            <person name="Nunoura T."/>
            <person name="Hirayama H."/>
            <person name="Takami H."/>
            <person name="Oida H."/>
            <person name="Nishi S."/>
            <person name="Shimamura S."/>
            <person name="Suzuki Y."/>
            <person name="Inagaki F."/>
            <person name="Takai K."/>
            <person name="Nealson K.H."/>
            <person name="Horikoshi K."/>
        </authorList>
    </citation>
    <scope>NUCLEOTIDE SEQUENCE</scope>
</reference>
<keyword evidence="2" id="KW-0808">Transferase</keyword>
<sequence>MPSLYLTTLPGLEQLAAEEVTQRFQADVKRVLKGVVVFRLPELDRRIFRLRLAEDVFLLLWGSDQLSYRAKDLERIERWTSSEPDWEMAWHWHHHLRPKPRGKPTYHLVCQMFGEHGYRRVDALQALARGLRGKIPSSWKAVAEDAAVEIWLTIRGKTAVCGLRLSGATMRHREYKVEHVPASLRPVAAAALVWLAQPRPEEVLLDPMCGAGTILAERLAWERRGRILGGDRDWAALHAACANLEYFRKENRAKESLYWPLVRWDARRLPLPDASVAVIACNPPFGKQLSPGEDIGLLYRELVPEWHRVLQPQGRAAIVVANWSAFARPAENLHWRCRRRFRVLLLGQEVWLALWQRP</sequence>
<evidence type="ECO:0000313" key="2">
    <source>
        <dbReference type="EMBL" id="BAL55007.1"/>
    </source>
</evidence>
<protein>
    <submittedName>
        <fullName evidence="2">RNA methylase</fullName>
    </submittedName>
</protein>
<dbReference type="InterPro" id="IPR002052">
    <property type="entry name" value="DNA_methylase_N6_adenine_CS"/>
</dbReference>
<dbReference type="GO" id="GO:0030488">
    <property type="term" value="P:tRNA methylation"/>
    <property type="evidence" value="ECO:0007669"/>
    <property type="project" value="TreeGrafter"/>
</dbReference>
<dbReference type="CDD" id="cd11715">
    <property type="entry name" value="THUMP_AdoMetMT"/>
    <property type="match status" value="1"/>
</dbReference>
<gene>
    <name evidence="2" type="ORF">HGMM_F22C11C22</name>
</gene>
<evidence type="ECO:0000259" key="1">
    <source>
        <dbReference type="Pfam" id="PF01170"/>
    </source>
</evidence>
<feature type="domain" description="Ribosomal RNA large subunit methyltransferase K/L-like methyltransferase" evidence="1">
    <location>
        <begin position="173"/>
        <end position="344"/>
    </location>
</feature>
<dbReference type="Gene3D" id="3.40.50.150">
    <property type="entry name" value="Vaccinia Virus protein VP39"/>
    <property type="match status" value="1"/>
</dbReference>